<name>A0A8X6HDM8_TRICU</name>
<organism evidence="8 9">
    <name type="scientific">Trichonephila clavata</name>
    <name type="common">Joro spider</name>
    <name type="synonym">Nephila clavata</name>
    <dbReference type="NCBI Taxonomy" id="2740835"/>
    <lineage>
        <taxon>Eukaryota</taxon>
        <taxon>Metazoa</taxon>
        <taxon>Ecdysozoa</taxon>
        <taxon>Arthropoda</taxon>
        <taxon>Chelicerata</taxon>
        <taxon>Arachnida</taxon>
        <taxon>Araneae</taxon>
        <taxon>Araneomorphae</taxon>
        <taxon>Entelegynae</taxon>
        <taxon>Araneoidea</taxon>
        <taxon>Nephilidae</taxon>
        <taxon>Trichonephila</taxon>
    </lineage>
</organism>
<dbReference type="Gene3D" id="3.40.50.1820">
    <property type="entry name" value="alpha/beta hydrolase"/>
    <property type="match status" value="1"/>
</dbReference>
<gene>
    <name evidence="8" type="primary">AVEN_25692_1</name>
    <name evidence="8" type="ORF">TNCT_542751</name>
</gene>
<dbReference type="InterPro" id="IPR000734">
    <property type="entry name" value="TAG_lipase"/>
</dbReference>
<evidence type="ECO:0000313" key="8">
    <source>
        <dbReference type="EMBL" id="GFR21767.1"/>
    </source>
</evidence>
<sequence length="225" mass="25803">MAKHFVLWITVLIAVGVPLLPTTEALSIGDIFSAIGNGIIYVISSFLNSIREFFFPPMNTNSSIQYLLYTPEHPTEACYLETNEKALERCPFNPSHPLKVLVHGFLTTLDPGNQFEMIKDNMLANFMYNVIIVNWTKYNQPPYTLAASNTQKIGEDVAKLLKYLEFCTIEVPQFQLQKGTVVKDQEVELPIVNYEKKFLRRQVKESAQDQSQKTEPHREEEKEVI</sequence>
<protein>
    <submittedName>
        <fullName evidence="8">Lipase domain-containing protein</fullName>
    </submittedName>
</protein>
<dbReference type="Pfam" id="PF00151">
    <property type="entry name" value="Lipase"/>
    <property type="match status" value="1"/>
</dbReference>
<evidence type="ECO:0000259" key="7">
    <source>
        <dbReference type="Pfam" id="PF00151"/>
    </source>
</evidence>
<feature type="domain" description="Lipase" evidence="7">
    <location>
        <begin position="60"/>
        <end position="165"/>
    </location>
</feature>
<dbReference type="OrthoDB" id="6426979at2759"/>
<evidence type="ECO:0000256" key="5">
    <source>
        <dbReference type="SAM" id="MobiDB-lite"/>
    </source>
</evidence>
<evidence type="ECO:0000313" key="9">
    <source>
        <dbReference type="Proteomes" id="UP000887116"/>
    </source>
</evidence>
<accession>A0A8X6HDM8</accession>
<feature type="chain" id="PRO_5036445422" evidence="6">
    <location>
        <begin position="26"/>
        <end position="225"/>
    </location>
</feature>
<evidence type="ECO:0000256" key="6">
    <source>
        <dbReference type="SAM" id="SignalP"/>
    </source>
</evidence>
<dbReference type="GO" id="GO:0016042">
    <property type="term" value="P:lipid catabolic process"/>
    <property type="evidence" value="ECO:0007669"/>
    <property type="project" value="TreeGrafter"/>
</dbReference>
<evidence type="ECO:0000256" key="1">
    <source>
        <dbReference type="ARBA" id="ARBA00004613"/>
    </source>
</evidence>
<dbReference type="PANTHER" id="PTHR11610:SF173">
    <property type="entry name" value="LIPASE DOMAIN-CONTAINING PROTEIN-RELATED"/>
    <property type="match status" value="1"/>
</dbReference>
<dbReference type="EMBL" id="BMAO01008214">
    <property type="protein sequence ID" value="GFR21767.1"/>
    <property type="molecule type" value="Genomic_DNA"/>
</dbReference>
<evidence type="ECO:0000256" key="4">
    <source>
        <dbReference type="RuleBase" id="RU004262"/>
    </source>
</evidence>
<dbReference type="InterPro" id="IPR029058">
    <property type="entry name" value="AB_hydrolase_fold"/>
</dbReference>
<evidence type="ECO:0000256" key="3">
    <source>
        <dbReference type="ARBA" id="ARBA00022525"/>
    </source>
</evidence>
<dbReference type="AlphaFoldDB" id="A0A8X6HDM8"/>
<dbReference type="InterPro" id="IPR013818">
    <property type="entry name" value="Lipase"/>
</dbReference>
<dbReference type="PRINTS" id="PR00821">
    <property type="entry name" value="TAGLIPASE"/>
</dbReference>
<comment type="caution">
    <text evidence="8">The sequence shown here is derived from an EMBL/GenBank/DDBJ whole genome shotgun (WGS) entry which is preliminary data.</text>
</comment>
<reference evidence="8" key="1">
    <citation type="submission" date="2020-07" db="EMBL/GenBank/DDBJ databases">
        <title>Multicomponent nature underlies the extraordinary mechanical properties of spider dragline silk.</title>
        <authorList>
            <person name="Kono N."/>
            <person name="Nakamura H."/>
            <person name="Mori M."/>
            <person name="Yoshida Y."/>
            <person name="Ohtoshi R."/>
            <person name="Malay A.D."/>
            <person name="Moran D.A.P."/>
            <person name="Tomita M."/>
            <person name="Numata K."/>
            <person name="Arakawa K."/>
        </authorList>
    </citation>
    <scope>NUCLEOTIDE SEQUENCE</scope>
</reference>
<feature type="signal peptide" evidence="6">
    <location>
        <begin position="1"/>
        <end position="25"/>
    </location>
</feature>
<feature type="region of interest" description="Disordered" evidence="5">
    <location>
        <begin position="201"/>
        <end position="225"/>
    </location>
</feature>
<comment type="subcellular location">
    <subcellularLocation>
        <location evidence="1">Secreted</location>
    </subcellularLocation>
</comment>
<keyword evidence="6" id="KW-0732">Signal</keyword>
<proteinExistence type="inferred from homology"/>
<dbReference type="SUPFAM" id="SSF53474">
    <property type="entry name" value="alpha/beta-Hydrolases"/>
    <property type="match status" value="1"/>
</dbReference>
<keyword evidence="9" id="KW-1185">Reference proteome</keyword>
<dbReference type="GO" id="GO:0016298">
    <property type="term" value="F:lipase activity"/>
    <property type="evidence" value="ECO:0007669"/>
    <property type="project" value="InterPro"/>
</dbReference>
<dbReference type="Proteomes" id="UP000887116">
    <property type="component" value="Unassembled WGS sequence"/>
</dbReference>
<dbReference type="PANTHER" id="PTHR11610">
    <property type="entry name" value="LIPASE"/>
    <property type="match status" value="1"/>
</dbReference>
<keyword evidence="3" id="KW-0964">Secreted</keyword>
<dbReference type="GO" id="GO:0005615">
    <property type="term" value="C:extracellular space"/>
    <property type="evidence" value="ECO:0007669"/>
    <property type="project" value="TreeGrafter"/>
</dbReference>
<evidence type="ECO:0000256" key="2">
    <source>
        <dbReference type="ARBA" id="ARBA00010701"/>
    </source>
</evidence>
<comment type="similarity">
    <text evidence="2 4">Belongs to the AB hydrolase superfamily. Lipase family.</text>
</comment>